<feature type="domain" description="Circularly permuted ATP-grasp type 2" evidence="1">
    <location>
        <begin position="117"/>
        <end position="415"/>
    </location>
</feature>
<dbReference type="EMBL" id="CP071090">
    <property type="protein sequence ID" value="QSQ22663.1"/>
    <property type="molecule type" value="Genomic_DNA"/>
</dbReference>
<proteinExistence type="predicted"/>
<protein>
    <submittedName>
        <fullName evidence="2">Circularly permuted type 2 ATP-grasp protein</fullName>
    </submittedName>
</protein>
<dbReference type="SUPFAM" id="SSF56059">
    <property type="entry name" value="Glutathione synthetase ATP-binding domain-like"/>
    <property type="match status" value="1"/>
</dbReference>
<name>A0ABX7NW20_9BACT</name>
<organism evidence="2 3">
    <name type="scientific">Pyxidicoccus parkwayensis</name>
    <dbReference type="NCBI Taxonomy" id="2813578"/>
    <lineage>
        <taxon>Bacteria</taxon>
        <taxon>Pseudomonadati</taxon>
        <taxon>Myxococcota</taxon>
        <taxon>Myxococcia</taxon>
        <taxon>Myxococcales</taxon>
        <taxon>Cystobacterineae</taxon>
        <taxon>Myxococcaceae</taxon>
        <taxon>Pyxidicoccus</taxon>
    </lineage>
</organism>
<gene>
    <name evidence="2" type="ORF">JY651_47460</name>
</gene>
<evidence type="ECO:0000259" key="1">
    <source>
        <dbReference type="Pfam" id="PF14403"/>
    </source>
</evidence>
<dbReference type="RefSeq" id="WP_206724238.1">
    <property type="nucleotide sequence ID" value="NZ_CP071090.1"/>
</dbReference>
<dbReference type="InterPro" id="IPR025841">
    <property type="entry name" value="CP_ATPgrasp_2"/>
</dbReference>
<reference evidence="2 3" key="1">
    <citation type="submission" date="2021-02" db="EMBL/GenBank/DDBJ databases">
        <title>De Novo genome assembly of isolated myxobacteria.</title>
        <authorList>
            <person name="Stevens D.C."/>
        </authorList>
    </citation>
    <scope>NUCLEOTIDE SEQUENCE [LARGE SCALE GENOMIC DNA]</scope>
    <source>
        <strain evidence="3">SCPEA02</strain>
    </source>
</reference>
<sequence>MSEAGDTGTPALQALLSALRQRGGYNLIAEEAADLVPAEVLREDRSQQDAYLDAQGIRQEQKPIPFIGLPYVVTQRAFERMTTKFHQLFGVLERVIDLYLDEPAVREFFRFEPRHERLIRMGAPYRPRIQYCRYDFTLGPDGTPRIYELNTHSPAASTYACHFGQMLARSQTLAKLREHGLRPLQAPLERPGSFARAMLGSAAKNGYLRGGTGNVAVLNSRYLTMNTELDHIVAQFRAQGCAAERGYVEDLRFEGGRLYLGELPVSLVYNKYDDSRGPDAYECAFSRTTAEVQAYLDAYQAQAMLAINSFPSMYVTEQKSTLAFLWSPLLHKYLGREDVALIEEIVPRTRLVRHLDAAALEEVVAHRDSYVLKRSLDTRGRSVVIGRSTAPDAWARMVSEARAEPPGDDFVLQELALAEPNITRRLEGEVPTQVFTSLACFLFCGEPTGLIVRTSVEETTNVGRRGFMQPPLLIEDPSWTPSSIR</sequence>
<dbReference type="Pfam" id="PF14403">
    <property type="entry name" value="CP_ATPgrasp_2"/>
    <property type="match status" value="1"/>
</dbReference>
<accession>A0ABX7NW20</accession>
<evidence type="ECO:0000313" key="2">
    <source>
        <dbReference type="EMBL" id="QSQ22663.1"/>
    </source>
</evidence>
<dbReference type="Proteomes" id="UP000662747">
    <property type="component" value="Chromosome"/>
</dbReference>
<keyword evidence="3" id="KW-1185">Reference proteome</keyword>
<evidence type="ECO:0000313" key="3">
    <source>
        <dbReference type="Proteomes" id="UP000662747"/>
    </source>
</evidence>